<dbReference type="EMBL" id="OJIN01000227">
    <property type="protein sequence ID" value="SPD76080.1"/>
    <property type="molecule type" value="Genomic_DNA"/>
</dbReference>
<feature type="transmembrane region" description="Helical" evidence="1">
    <location>
        <begin position="125"/>
        <end position="149"/>
    </location>
</feature>
<reference evidence="3" key="1">
    <citation type="submission" date="2018-01" db="EMBL/GenBank/DDBJ databases">
        <authorList>
            <person name="Regsiter A."/>
            <person name="William W."/>
        </authorList>
    </citation>
    <scope>NUCLEOTIDE SEQUENCE</scope>
    <source>
        <strain evidence="3">TRIP AH-1</strain>
    </source>
</reference>
<organism evidence="3">
    <name type="scientific">uncultured Desulfobacterium sp</name>
    <dbReference type="NCBI Taxonomy" id="201089"/>
    <lineage>
        <taxon>Bacteria</taxon>
        <taxon>Pseudomonadati</taxon>
        <taxon>Thermodesulfobacteriota</taxon>
        <taxon>Desulfobacteria</taxon>
        <taxon>Desulfobacterales</taxon>
        <taxon>Desulfobacteriaceae</taxon>
        <taxon>Desulfobacterium</taxon>
        <taxon>environmental samples</taxon>
    </lineage>
</organism>
<feature type="transmembrane region" description="Helical" evidence="1">
    <location>
        <begin position="93"/>
        <end position="113"/>
    </location>
</feature>
<sequence length="150" mass="17811">MINIERRSGNDRRKNTHRIISRHRLIGRRRHLRRKEDRKYPQLIDRYSAKLLPIIMGILFLSIMDALFTLILVGRGAEELNPVLAYFLGISPWHFIWIKYLLTSLSVLLVVLCKDSYIFKTKLKARILLFFLPVPFLIVIPWQLGLIFLR</sequence>
<gene>
    <name evidence="3" type="ORF">PITCH_A810011</name>
</gene>
<dbReference type="Pfam" id="PF18902">
    <property type="entry name" value="DUF5658"/>
    <property type="match status" value="1"/>
</dbReference>
<name>A0A445N2Y8_9BACT</name>
<dbReference type="AlphaFoldDB" id="A0A445N2Y8"/>
<keyword evidence="1" id="KW-0472">Membrane</keyword>
<proteinExistence type="predicted"/>
<dbReference type="InterPro" id="IPR043717">
    <property type="entry name" value="DUF5658"/>
</dbReference>
<evidence type="ECO:0000313" key="3">
    <source>
        <dbReference type="EMBL" id="SPD76080.1"/>
    </source>
</evidence>
<protein>
    <recommendedName>
        <fullName evidence="2">DUF5658 domain-containing protein</fullName>
    </recommendedName>
</protein>
<keyword evidence="1" id="KW-1133">Transmembrane helix</keyword>
<feature type="transmembrane region" description="Helical" evidence="1">
    <location>
        <begin position="51"/>
        <end position="73"/>
    </location>
</feature>
<evidence type="ECO:0000256" key="1">
    <source>
        <dbReference type="SAM" id="Phobius"/>
    </source>
</evidence>
<feature type="domain" description="DUF5658" evidence="2">
    <location>
        <begin position="58"/>
        <end position="148"/>
    </location>
</feature>
<evidence type="ECO:0000259" key="2">
    <source>
        <dbReference type="Pfam" id="PF18902"/>
    </source>
</evidence>
<accession>A0A445N2Y8</accession>
<keyword evidence="1" id="KW-0812">Transmembrane</keyword>